<evidence type="ECO:0000313" key="2">
    <source>
        <dbReference type="Proteomes" id="UP000887565"/>
    </source>
</evidence>
<dbReference type="WBParaSite" id="nRc.2.0.1.t18270-RA">
    <property type="protein sequence ID" value="nRc.2.0.1.t18270-RA"/>
    <property type="gene ID" value="nRc.2.0.1.g18270"/>
</dbReference>
<feature type="region of interest" description="Disordered" evidence="1">
    <location>
        <begin position="1"/>
        <end position="61"/>
    </location>
</feature>
<evidence type="ECO:0000313" key="3">
    <source>
        <dbReference type="WBParaSite" id="nRc.2.0.1.t18270-RA"/>
    </source>
</evidence>
<dbReference type="Proteomes" id="UP000887565">
    <property type="component" value="Unplaced"/>
</dbReference>
<organism evidence="2 3">
    <name type="scientific">Romanomermis culicivorax</name>
    <name type="common">Nematode worm</name>
    <dbReference type="NCBI Taxonomy" id="13658"/>
    <lineage>
        <taxon>Eukaryota</taxon>
        <taxon>Metazoa</taxon>
        <taxon>Ecdysozoa</taxon>
        <taxon>Nematoda</taxon>
        <taxon>Enoplea</taxon>
        <taxon>Dorylaimia</taxon>
        <taxon>Mermithida</taxon>
        <taxon>Mermithoidea</taxon>
        <taxon>Mermithidae</taxon>
        <taxon>Romanomermis</taxon>
    </lineage>
</organism>
<evidence type="ECO:0000256" key="1">
    <source>
        <dbReference type="SAM" id="MobiDB-lite"/>
    </source>
</evidence>
<name>A0A915IXW8_ROMCU</name>
<sequence>MKMRQNERHERKKIKNGEREPETNEAPHGKKKNAVVDGQADQQSHAGGPNWQIRRNFAYYN</sequence>
<feature type="compositionally biased region" description="Basic and acidic residues" evidence="1">
    <location>
        <begin position="1"/>
        <end position="28"/>
    </location>
</feature>
<reference evidence="3" key="1">
    <citation type="submission" date="2022-11" db="UniProtKB">
        <authorList>
            <consortium name="WormBaseParasite"/>
        </authorList>
    </citation>
    <scope>IDENTIFICATION</scope>
</reference>
<dbReference type="AlphaFoldDB" id="A0A915IXW8"/>
<keyword evidence="2" id="KW-1185">Reference proteome</keyword>
<proteinExistence type="predicted"/>
<accession>A0A915IXW8</accession>
<protein>
    <submittedName>
        <fullName evidence="3">Uncharacterized protein</fullName>
    </submittedName>
</protein>